<proteinExistence type="inferred from homology"/>
<dbReference type="GO" id="GO:0008168">
    <property type="term" value="F:methyltransferase activity"/>
    <property type="evidence" value="ECO:0007669"/>
    <property type="project" value="UniProtKB-KW"/>
</dbReference>
<keyword evidence="5" id="KW-0443">Lipid metabolism</keyword>
<feature type="active site" evidence="6">
    <location>
        <position position="399"/>
    </location>
</feature>
<dbReference type="Gene3D" id="3.40.50.150">
    <property type="entry name" value="Vaccinia Virus protein VP39"/>
    <property type="match status" value="1"/>
</dbReference>
<evidence type="ECO:0000256" key="3">
    <source>
        <dbReference type="ARBA" id="ARBA00022679"/>
    </source>
</evidence>
<evidence type="ECO:0000313" key="7">
    <source>
        <dbReference type="EMBL" id="QJB67942.1"/>
    </source>
</evidence>
<keyword evidence="8" id="KW-1185">Reference proteome</keyword>
<dbReference type="Proteomes" id="UP000501600">
    <property type="component" value="Chromosome"/>
</dbReference>
<sequence length="418" mass="47072">MNAETPKRGTHLLDARKRFGTGGGFLARIAAPGFHRILDRIDAGMDHGTFEAQLPDGTTRILGGRGEGPTARIILHSWKSLLRLVSSGTIGWYRAWELGEWESPDMVNVFDLFPRNRAGLKDTGRAGGLFRLIAKSRHSKRRNDKARARQNIQYHYDLGNDFYALWLDKTMSYSSAIFEDDAGKTESLEEAQAKKVAEIANRLDARPGQKLLEIGCGWGHLSGSLARDHGLEVTGISLSDEQTDWARKHNPEAQFLIQDYRDVAGEYDAIASVEMVEAVGQKYWSDFLDCITRNLKPGGRAAIQYISIADDIFEQYAASADFIQTYIFPGGMLLSESRFRALAEKRGLDWVDQHNFGMDYAETLKIWRERFDDVVENGDLPAGFDEHFVRLWRFYLAYCEGGFRAGSIDVAQVTLIKT</sequence>
<evidence type="ECO:0000256" key="6">
    <source>
        <dbReference type="PIRSR" id="PIRSR003085-1"/>
    </source>
</evidence>
<keyword evidence="4" id="KW-0949">S-adenosyl-L-methionine</keyword>
<dbReference type="KEGG" id="phao:HF685_00310"/>
<dbReference type="EMBL" id="CP051217">
    <property type="protein sequence ID" value="QJB67942.1"/>
    <property type="molecule type" value="Genomic_DNA"/>
</dbReference>
<dbReference type="PANTHER" id="PTHR43667:SF2">
    <property type="entry name" value="FATTY ACID C-METHYL TRANSFERASE"/>
    <property type="match status" value="1"/>
</dbReference>
<dbReference type="CDD" id="cd02440">
    <property type="entry name" value="AdoMet_MTases"/>
    <property type="match status" value="1"/>
</dbReference>
<dbReference type="Pfam" id="PF02353">
    <property type="entry name" value="CMAS"/>
    <property type="match status" value="1"/>
</dbReference>
<dbReference type="GO" id="GO:0032259">
    <property type="term" value="P:methylation"/>
    <property type="evidence" value="ECO:0007669"/>
    <property type="project" value="UniProtKB-KW"/>
</dbReference>
<accession>A0A6H2DGZ7</accession>
<protein>
    <submittedName>
        <fullName evidence="7">Class I SAM-dependent methyltransferase</fullName>
    </submittedName>
</protein>
<dbReference type="PIRSF" id="PIRSF003085">
    <property type="entry name" value="CMAS"/>
    <property type="match status" value="1"/>
</dbReference>
<evidence type="ECO:0000256" key="2">
    <source>
        <dbReference type="ARBA" id="ARBA00022603"/>
    </source>
</evidence>
<reference evidence="7 8" key="1">
    <citation type="submission" date="2020-04" db="EMBL/GenBank/DDBJ databases">
        <title>Genome sequence for Sphingorhabdus sp. strain M1.</title>
        <authorList>
            <person name="Park S.-J."/>
        </authorList>
    </citation>
    <scope>NUCLEOTIDE SEQUENCE [LARGE SCALE GENOMIC DNA]</scope>
    <source>
        <strain evidence="7 8">JK6</strain>
    </source>
</reference>
<keyword evidence="2 7" id="KW-0489">Methyltransferase</keyword>
<evidence type="ECO:0000256" key="1">
    <source>
        <dbReference type="ARBA" id="ARBA00010815"/>
    </source>
</evidence>
<dbReference type="AlphaFoldDB" id="A0A6H2DGZ7"/>
<name>A0A6H2DGZ7_9SPHN</name>
<comment type="similarity">
    <text evidence="1">Belongs to the CFA/CMAS family.</text>
</comment>
<dbReference type="InterPro" id="IPR050723">
    <property type="entry name" value="CFA/CMAS"/>
</dbReference>
<evidence type="ECO:0000256" key="4">
    <source>
        <dbReference type="ARBA" id="ARBA00022691"/>
    </source>
</evidence>
<keyword evidence="3 7" id="KW-0808">Transferase</keyword>
<dbReference type="InterPro" id="IPR003333">
    <property type="entry name" value="CMAS"/>
</dbReference>
<dbReference type="SUPFAM" id="SSF53335">
    <property type="entry name" value="S-adenosyl-L-methionine-dependent methyltransferases"/>
    <property type="match status" value="1"/>
</dbReference>
<dbReference type="InterPro" id="IPR029063">
    <property type="entry name" value="SAM-dependent_MTases_sf"/>
</dbReference>
<evidence type="ECO:0000256" key="5">
    <source>
        <dbReference type="ARBA" id="ARBA00023098"/>
    </source>
</evidence>
<dbReference type="GO" id="GO:0008610">
    <property type="term" value="P:lipid biosynthetic process"/>
    <property type="evidence" value="ECO:0007669"/>
    <property type="project" value="InterPro"/>
</dbReference>
<dbReference type="PANTHER" id="PTHR43667">
    <property type="entry name" value="CYCLOPROPANE-FATTY-ACYL-PHOSPHOLIPID SYNTHASE"/>
    <property type="match status" value="1"/>
</dbReference>
<gene>
    <name evidence="7" type="ORF">HF685_00310</name>
</gene>
<dbReference type="RefSeq" id="WP_168817579.1">
    <property type="nucleotide sequence ID" value="NZ_CP051217.1"/>
</dbReference>
<organism evidence="7 8">
    <name type="scientific">Parasphingorhabdus halotolerans</name>
    <dbReference type="NCBI Taxonomy" id="2725558"/>
    <lineage>
        <taxon>Bacteria</taxon>
        <taxon>Pseudomonadati</taxon>
        <taxon>Pseudomonadota</taxon>
        <taxon>Alphaproteobacteria</taxon>
        <taxon>Sphingomonadales</taxon>
        <taxon>Sphingomonadaceae</taxon>
        <taxon>Parasphingorhabdus</taxon>
    </lineage>
</organism>
<evidence type="ECO:0000313" key="8">
    <source>
        <dbReference type="Proteomes" id="UP000501600"/>
    </source>
</evidence>